<reference evidence="2" key="1">
    <citation type="journal article" date="2020" name="Stud. Mycol.">
        <title>101 Dothideomycetes genomes: a test case for predicting lifestyles and emergence of pathogens.</title>
        <authorList>
            <person name="Haridas S."/>
            <person name="Albert R."/>
            <person name="Binder M."/>
            <person name="Bloem J."/>
            <person name="Labutti K."/>
            <person name="Salamov A."/>
            <person name="Andreopoulos B."/>
            <person name="Baker S."/>
            <person name="Barry K."/>
            <person name="Bills G."/>
            <person name="Bluhm B."/>
            <person name="Cannon C."/>
            <person name="Castanera R."/>
            <person name="Culley D."/>
            <person name="Daum C."/>
            <person name="Ezra D."/>
            <person name="Gonzalez J."/>
            <person name="Henrissat B."/>
            <person name="Kuo A."/>
            <person name="Liang C."/>
            <person name="Lipzen A."/>
            <person name="Lutzoni F."/>
            <person name="Magnuson J."/>
            <person name="Mondo S."/>
            <person name="Nolan M."/>
            <person name="Ohm R."/>
            <person name="Pangilinan J."/>
            <person name="Park H.-J."/>
            <person name="Ramirez L."/>
            <person name="Alfaro M."/>
            <person name="Sun H."/>
            <person name="Tritt A."/>
            <person name="Yoshinaga Y."/>
            <person name="Zwiers L.-H."/>
            <person name="Turgeon B."/>
            <person name="Goodwin S."/>
            <person name="Spatafora J."/>
            <person name="Crous P."/>
            <person name="Grigoriev I."/>
        </authorList>
    </citation>
    <scope>NUCLEOTIDE SEQUENCE</scope>
    <source>
        <strain evidence="2">CBS 122681</strain>
    </source>
</reference>
<organism evidence="2 3">
    <name type="scientific">Lophiostoma macrostomum CBS 122681</name>
    <dbReference type="NCBI Taxonomy" id="1314788"/>
    <lineage>
        <taxon>Eukaryota</taxon>
        <taxon>Fungi</taxon>
        <taxon>Dikarya</taxon>
        <taxon>Ascomycota</taxon>
        <taxon>Pezizomycotina</taxon>
        <taxon>Dothideomycetes</taxon>
        <taxon>Pleosporomycetidae</taxon>
        <taxon>Pleosporales</taxon>
        <taxon>Lophiostomataceae</taxon>
        <taxon>Lophiostoma</taxon>
    </lineage>
</organism>
<dbReference type="Pfam" id="PF26639">
    <property type="entry name" value="Het-6_barrel"/>
    <property type="match status" value="1"/>
</dbReference>
<dbReference type="Proteomes" id="UP000799324">
    <property type="component" value="Unassembled WGS sequence"/>
</dbReference>
<evidence type="ECO:0000313" key="2">
    <source>
        <dbReference type="EMBL" id="KAF2650853.1"/>
    </source>
</evidence>
<dbReference type="InterPro" id="IPR052895">
    <property type="entry name" value="HetReg/Transcr_Mod"/>
</dbReference>
<feature type="domain" description="Heterokaryon incompatibility" evidence="1">
    <location>
        <begin position="19"/>
        <end position="160"/>
    </location>
</feature>
<dbReference type="EMBL" id="MU004442">
    <property type="protein sequence ID" value="KAF2650853.1"/>
    <property type="molecule type" value="Genomic_DNA"/>
</dbReference>
<protein>
    <recommendedName>
        <fullName evidence="1">Heterokaryon incompatibility domain-containing protein</fullName>
    </recommendedName>
</protein>
<keyword evidence="3" id="KW-1185">Reference proteome</keyword>
<dbReference type="PANTHER" id="PTHR24148">
    <property type="entry name" value="ANKYRIN REPEAT DOMAIN-CONTAINING PROTEIN 39 HOMOLOG-RELATED"/>
    <property type="match status" value="1"/>
</dbReference>
<accession>A0A6A6SW94</accession>
<dbReference type="InterPro" id="IPR010730">
    <property type="entry name" value="HET"/>
</dbReference>
<gene>
    <name evidence="2" type="ORF">K491DRAFT_720384</name>
</gene>
<dbReference type="OrthoDB" id="3548654at2759"/>
<dbReference type="AlphaFoldDB" id="A0A6A6SW94"/>
<evidence type="ECO:0000313" key="3">
    <source>
        <dbReference type="Proteomes" id="UP000799324"/>
    </source>
</evidence>
<evidence type="ECO:0000259" key="1">
    <source>
        <dbReference type="Pfam" id="PF06985"/>
    </source>
</evidence>
<dbReference type="PANTHER" id="PTHR24148:SF73">
    <property type="entry name" value="HET DOMAIN PROTEIN (AFU_ORTHOLOGUE AFUA_8G01020)"/>
    <property type="match status" value="1"/>
</dbReference>
<name>A0A6A6SW94_9PLEO</name>
<sequence>MSTIKCEILHASLVNPPQYTAVSYAWGDADEKRKIVLEGATIPVAVSLHGALNAIRDKRDSVLVWIDALCIDQQNRDERTQQVQLMTDIYTKADSVALWLGQEADESHLAVNMLQEVAANARSSGKLTSLIASSYGKPDLGAVVSLFERDYWRRLWVVQEVFNAKDINVYCGSSVLHWSIYTEASHAFWRHKGDIDHYFPRGASQGKSQQVSMNQFTYSQVLGYQGPSSLPDVGSLMGLGEEALLEVMCACRRKLTFDARDKVFGIIGVLSQEIRSEFPVDYNLSVKEVYINVVDYMLSTTERLDIICESIHFPLHTSSVDLPSWVPDWFHIPETTALGRLYAFKASGTTKAAYRFFDERRKLEISAVYIDTITTHGIAVGTLCTVSDYLMAFLHWRALLLGSYEPESDGDDHESQDAFCRTLSLDEVPTGWERSNDWLTACYHVFASLIRERLPRLPLDRELKQYVAEDVGASVQIRSEERRQFLQDHFGSRMMGRCFCITEEGLIGMGSGFMAAGDVVVVPLGCSTPIILRPQGSHGEYRFVGDVYIHTFMHGKAVDHLQAGKRQLEKFVVH</sequence>
<proteinExistence type="predicted"/>
<dbReference type="Pfam" id="PF06985">
    <property type="entry name" value="HET"/>
    <property type="match status" value="1"/>
</dbReference>